<comment type="subcellular location">
    <subcellularLocation>
        <location evidence="1">Mitochondrion</location>
    </subcellularLocation>
</comment>
<dbReference type="Pfam" id="PF07147">
    <property type="entry name" value="PDCD9"/>
    <property type="match status" value="1"/>
</dbReference>
<dbReference type="GO" id="GO:0006412">
    <property type="term" value="P:translation"/>
    <property type="evidence" value="ECO:0007669"/>
    <property type="project" value="InterPro"/>
</dbReference>
<dbReference type="GO" id="GO:1990904">
    <property type="term" value="C:ribonucleoprotein complex"/>
    <property type="evidence" value="ECO:0007669"/>
    <property type="project" value="UniProtKB-KW"/>
</dbReference>
<dbReference type="Proteomes" id="UP001318040">
    <property type="component" value="Chromosome 50"/>
</dbReference>
<dbReference type="GO" id="GO:0005840">
    <property type="term" value="C:ribosome"/>
    <property type="evidence" value="ECO:0007669"/>
    <property type="project" value="UniProtKB-KW"/>
</dbReference>
<keyword evidence="3 11" id="KW-0689">Ribosomal protein</keyword>
<dbReference type="AlphaFoldDB" id="A0AAJ7U5J0"/>
<proteinExistence type="inferred from homology"/>
<evidence type="ECO:0000256" key="8">
    <source>
        <dbReference type="ARBA" id="ARBA00041617"/>
    </source>
</evidence>
<dbReference type="InterPro" id="IPR010793">
    <property type="entry name" value="Ribosomal_mL37/mL65"/>
</dbReference>
<evidence type="ECO:0000256" key="5">
    <source>
        <dbReference type="ARBA" id="ARBA00023274"/>
    </source>
</evidence>
<evidence type="ECO:0000256" key="4">
    <source>
        <dbReference type="ARBA" id="ARBA00023128"/>
    </source>
</evidence>
<dbReference type="KEGG" id="pmrn:116953200"/>
<keyword evidence="5" id="KW-0687">Ribonucleoprotein</keyword>
<dbReference type="RefSeq" id="XP_032829051.1">
    <property type="nucleotide sequence ID" value="XM_032973160.1"/>
</dbReference>
<evidence type="ECO:0000313" key="10">
    <source>
        <dbReference type="Proteomes" id="UP001318040"/>
    </source>
</evidence>
<evidence type="ECO:0000256" key="6">
    <source>
        <dbReference type="ARBA" id="ARBA00037985"/>
    </source>
</evidence>
<sequence>MLRSLTRPGSALASRPSSCLSPSASPPPPLPLTRHPAVSARLLSASPASRGRRAEITRRWLPPAPEIPGVERVSYRDRGHFVPGLAHPPRESWDRGWLAPYQGRRLPTSDEGEQAFVFHQRTQAVEGERQALWLTKSVLRPGLPPSLQALVPVATAEAEAGDLSARVLRAVEHARMWDLGETRPPRHRFCEVLWRDLMTVCHSLAPRYPGILERSLVEGAKIGVSWQRGPERVHARGPHGAVLAGRAPLGRIASPEETESASAEPLPDFSPISPLIDLQRVRVTHTATTTGIREGFPYPHAHTLFLLEGLDECCRLSATQLRAKMLVFSFAHALAQARTLYGEAPVRLLPVPVVVQSVATDGRVFHFSALQLNTTELRGDDGPRNAAWTLGDQPLYDFAKTQPLVHKRIVQVPVGVSGFNSSTFYTFLAFFLNGAL</sequence>
<protein>
    <recommendedName>
        <fullName evidence="7">Large ribosomal subunit protein mL37</fullName>
    </recommendedName>
    <alternativeName>
        <fullName evidence="8">39S ribosomal protein L37, mitochondrial</fullName>
    </alternativeName>
</protein>
<keyword evidence="4" id="KW-0496">Mitochondrion</keyword>
<dbReference type="PANTHER" id="PTHR15889:SF2">
    <property type="entry name" value="LARGE RIBOSOMAL SUBUNIT PROTEIN ML37"/>
    <property type="match status" value="1"/>
</dbReference>
<comment type="similarity">
    <text evidence="6">Belongs to the mitochondrion-specific ribosomal protein mL37 family.</text>
</comment>
<dbReference type="InterPro" id="IPR052482">
    <property type="entry name" value="mtLSU_mL37"/>
</dbReference>
<feature type="compositionally biased region" description="Low complexity" evidence="9">
    <location>
        <begin position="10"/>
        <end position="23"/>
    </location>
</feature>
<evidence type="ECO:0000256" key="9">
    <source>
        <dbReference type="SAM" id="MobiDB-lite"/>
    </source>
</evidence>
<gene>
    <name evidence="11" type="primary">MRPL37</name>
</gene>
<accession>A0AAJ7U5J0</accession>
<dbReference type="PANTHER" id="PTHR15889">
    <property type="entry name" value="MITOCHONDRIAL RIBOSOMAL PROTEIN L37"/>
    <property type="match status" value="1"/>
</dbReference>
<evidence type="ECO:0000256" key="7">
    <source>
        <dbReference type="ARBA" id="ARBA00039442"/>
    </source>
</evidence>
<name>A0AAJ7U5J0_PETMA</name>
<organism evidence="10 11">
    <name type="scientific">Petromyzon marinus</name>
    <name type="common">Sea lamprey</name>
    <dbReference type="NCBI Taxonomy" id="7757"/>
    <lineage>
        <taxon>Eukaryota</taxon>
        <taxon>Metazoa</taxon>
        <taxon>Chordata</taxon>
        <taxon>Craniata</taxon>
        <taxon>Vertebrata</taxon>
        <taxon>Cyclostomata</taxon>
        <taxon>Hyperoartia</taxon>
        <taxon>Petromyzontiformes</taxon>
        <taxon>Petromyzontidae</taxon>
        <taxon>Petromyzon</taxon>
    </lineage>
</organism>
<dbReference type="CTD" id="51253"/>
<evidence type="ECO:0000256" key="2">
    <source>
        <dbReference type="ARBA" id="ARBA00022946"/>
    </source>
</evidence>
<evidence type="ECO:0000313" key="11">
    <source>
        <dbReference type="RefSeq" id="XP_032829051.1"/>
    </source>
</evidence>
<dbReference type="GO" id="GO:0003735">
    <property type="term" value="F:structural constituent of ribosome"/>
    <property type="evidence" value="ECO:0007669"/>
    <property type="project" value="InterPro"/>
</dbReference>
<reference evidence="11" key="1">
    <citation type="submission" date="2025-08" db="UniProtKB">
        <authorList>
            <consortium name="RefSeq"/>
        </authorList>
    </citation>
    <scope>IDENTIFICATION</scope>
    <source>
        <tissue evidence="11">Sperm</tissue>
    </source>
</reference>
<keyword evidence="2" id="KW-0809">Transit peptide</keyword>
<keyword evidence="10" id="KW-1185">Reference proteome</keyword>
<evidence type="ECO:0000256" key="1">
    <source>
        <dbReference type="ARBA" id="ARBA00004173"/>
    </source>
</evidence>
<feature type="region of interest" description="Disordered" evidence="9">
    <location>
        <begin position="1"/>
        <end position="54"/>
    </location>
</feature>
<evidence type="ECO:0000256" key="3">
    <source>
        <dbReference type="ARBA" id="ARBA00022980"/>
    </source>
</evidence>
<dbReference type="GO" id="GO:0005739">
    <property type="term" value="C:mitochondrion"/>
    <property type="evidence" value="ECO:0007669"/>
    <property type="project" value="UniProtKB-SubCell"/>
</dbReference>
<feature type="compositionally biased region" description="Low complexity" evidence="9">
    <location>
        <begin position="39"/>
        <end position="49"/>
    </location>
</feature>